<dbReference type="GO" id="GO:0042956">
    <property type="term" value="P:maltodextrin transmembrane transport"/>
    <property type="evidence" value="ECO:0007669"/>
    <property type="project" value="TreeGrafter"/>
</dbReference>
<dbReference type="GO" id="GO:1901982">
    <property type="term" value="F:maltose binding"/>
    <property type="evidence" value="ECO:0007669"/>
    <property type="project" value="TreeGrafter"/>
</dbReference>
<sequence>MKRILTLVLSLVILISLTACGGGSDNQTDQTGSSEGDVTVINFFHRWPNEPKNTFFNELVAEFEKQHPNVKIKMDKVLNDPYKEKLRVLVSSDDLPDVFVSWSDSFAKNIVSSGKVKAIDYLYKEDSQWAEGIMETQIKPFQFNGKTYGAPLTIDGKAFFYNKDVFSKYDLKVPTTFEELIDILEKLKTNGYESPIIEGLSDSWAISHYLGTMNQRMMDPEVINKDYNPQTCEFTDLGYIKVLERFKTLTDYMGTVATAIDHETARNMFASGEVPIVYMQFAEIKMVEDAGDINFGFFDFPKFKDGKGNPTALTGAPEGFMLGINAPQEAEEFLKFIISKENAFKFTKECGQFTALKEAVTEENATKQGLEAYKVIMNASETAPWLDNAVNIRVADAFMRGGQSLVIGEMTPEEVMENVQKEAAKLSE</sequence>
<keyword evidence="2" id="KW-0813">Transport</keyword>
<dbReference type="AlphaFoldDB" id="A0A1T5LJX8"/>
<dbReference type="GO" id="GO:0055052">
    <property type="term" value="C:ATP-binding cassette (ABC) transporter complex, substrate-binding subunit-containing"/>
    <property type="evidence" value="ECO:0007669"/>
    <property type="project" value="TreeGrafter"/>
</dbReference>
<dbReference type="InterPro" id="IPR006059">
    <property type="entry name" value="SBP"/>
</dbReference>
<dbReference type="GO" id="GO:0055085">
    <property type="term" value="P:transmembrane transport"/>
    <property type="evidence" value="ECO:0007669"/>
    <property type="project" value="InterPro"/>
</dbReference>
<evidence type="ECO:0000256" key="4">
    <source>
        <dbReference type="SAM" id="SignalP"/>
    </source>
</evidence>
<dbReference type="Proteomes" id="UP000190285">
    <property type="component" value="Unassembled WGS sequence"/>
</dbReference>
<gene>
    <name evidence="5" type="ORF">SAMN02194393_02963</name>
</gene>
<dbReference type="RefSeq" id="WP_079492628.1">
    <property type="nucleotide sequence ID" value="NZ_FUZT01000007.1"/>
</dbReference>
<dbReference type="OrthoDB" id="42940at2"/>
<evidence type="ECO:0000313" key="5">
    <source>
        <dbReference type="EMBL" id="SKC76281.1"/>
    </source>
</evidence>
<keyword evidence="3 4" id="KW-0732">Signal</keyword>
<reference evidence="5 6" key="1">
    <citation type="submission" date="2017-02" db="EMBL/GenBank/DDBJ databases">
        <authorList>
            <person name="Peterson S.W."/>
        </authorList>
    </citation>
    <scope>NUCLEOTIDE SEQUENCE [LARGE SCALE GENOMIC DNA]</scope>
    <source>
        <strain evidence="5 6">M1</strain>
    </source>
</reference>
<proteinExistence type="inferred from homology"/>
<protein>
    <submittedName>
        <fullName evidence="5">Carbohydrate ABC transporter substrate-binding protein, CUT1 family (TC 3.A.1.1.-)</fullName>
    </submittedName>
</protein>
<name>A0A1T5LJX8_9FIRM</name>
<dbReference type="SUPFAM" id="SSF53850">
    <property type="entry name" value="Periplasmic binding protein-like II"/>
    <property type="match status" value="1"/>
</dbReference>
<feature type="signal peptide" evidence="4">
    <location>
        <begin position="1"/>
        <end position="21"/>
    </location>
</feature>
<dbReference type="EMBL" id="FUZT01000007">
    <property type="protein sequence ID" value="SKC76281.1"/>
    <property type="molecule type" value="Genomic_DNA"/>
</dbReference>
<dbReference type="PANTHER" id="PTHR30061">
    <property type="entry name" value="MALTOSE-BINDING PERIPLASMIC PROTEIN"/>
    <property type="match status" value="1"/>
</dbReference>
<dbReference type="STRING" id="36842.SAMN02194393_02963"/>
<dbReference type="PROSITE" id="PS01037">
    <property type="entry name" value="SBP_BACTERIAL_1"/>
    <property type="match status" value="1"/>
</dbReference>
<dbReference type="GO" id="GO:0015768">
    <property type="term" value="P:maltose transport"/>
    <property type="evidence" value="ECO:0007669"/>
    <property type="project" value="TreeGrafter"/>
</dbReference>
<evidence type="ECO:0000313" key="6">
    <source>
        <dbReference type="Proteomes" id="UP000190285"/>
    </source>
</evidence>
<comment type="similarity">
    <text evidence="1">Belongs to the bacterial solute-binding protein 1 family.</text>
</comment>
<dbReference type="Pfam" id="PF01547">
    <property type="entry name" value="SBP_bac_1"/>
    <property type="match status" value="1"/>
</dbReference>
<dbReference type="InterPro" id="IPR006061">
    <property type="entry name" value="SBP_1_CS"/>
</dbReference>
<dbReference type="PANTHER" id="PTHR30061:SF50">
    <property type="entry name" value="MALTOSE_MALTODEXTRIN-BINDING PERIPLASMIC PROTEIN"/>
    <property type="match status" value="1"/>
</dbReference>
<accession>A0A1T5LJX8</accession>
<keyword evidence="6" id="KW-1185">Reference proteome</keyword>
<dbReference type="PROSITE" id="PS51257">
    <property type="entry name" value="PROKAR_LIPOPROTEIN"/>
    <property type="match status" value="1"/>
</dbReference>
<evidence type="ECO:0000256" key="1">
    <source>
        <dbReference type="ARBA" id="ARBA00008520"/>
    </source>
</evidence>
<evidence type="ECO:0000256" key="2">
    <source>
        <dbReference type="ARBA" id="ARBA00022448"/>
    </source>
</evidence>
<feature type="chain" id="PRO_5039406953" evidence="4">
    <location>
        <begin position="22"/>
        <end position="428"/>
    </location>
</feature>
<evidence type="ECO:0000256" key="3">
    <source>
        <dbReference type="ARBA" id="ARBA00022729"/>
    </source>
</evidence>
<organism evidence="5 6">
    <name type="scientific">Maledivibacter halophilus</name>
    <dbReference type="NCBI Taxonomy" id="36842"/>
    <lineage>
        <taxon>Bacteria</taxon>
        <taxon>Bacillati</taxon>
        <taxon>Bacillota</taxon>
        <taxon>Clostridia</taxon>
        <taxon>Peptostreptococcales</taxon>
        <taxon>Caminicellaceae</taxon>
        <taxon>Maledivibacter</taxon>
    </lineage>
</organism>
<dbReference type="Gene3D" id="3.40.190.10">
    <property type="entry name" value="Periplasmic binding protein-like II"/>
    <property type="match status" value="2"/>
</dbReference>